<reference evidence="4 5" key="1">
    <citation type="submission" date="2024-10" db="EMBL/GenBank/DDBJ databases">
        <authorList>
            <person name="Riesco R."/>
        </authorList>
    </citation>
    <scope>NUCLEOTIDE SEQUENCE [LARGE SCALE GENOMIC DNA]</scope>
    <source>
        <strain evidence="2 4">NCIMB 15449</strain>
        <strain evidence="3 5">NCIMB 15450</strain>
    </source>
</reference>
<accession>A0ABW7KCY0</accession>
<evidence type="ECO:0000313" key="5">
    <source>
        <dbReference type="Proteomes" id="UP001609219"/>
    </source>
</evidence>
<evidence type="ECO:0000256" key="1">
    <source>
        <dbReference type="SAM" id="MobiDB-lite"/>
    </source>
</evidence>
<name>A0ABW7KCY0_9NOCA</name>
<organism evidence="3 5">
    <name type="scientific">Antrihabitans spumae</name>
    <dbReference type="NCBI Taxonomy" id="3373370"/>
    <lineage>
        <taxon>Bacteria</taxon>
        <taxon>Bacillati</taxon>
        <taxon>Actinomycetota</taxon>
        <taxon>Actinomycetes</taxon>
        <taxon>Mycobacteriales</taxon>
        <taxon>Nocardiaceae</taxon>
        <taxon>Antrihabitans</taxon>
    </lineage>
</organism>
<gene>
    <name evidence="2" type="ORF">ACHIPZ_25610</name>
    <name evidence="3" type="ORF">ACHIRB_31145</name>
</gene>
<dbReference type="Proteomes" id="UP001609219">
    <property type="component" value="Unassembled WGS sequence"/>
</dbReference>
<feature type="compositionally biased region" description="Basic and acidic residues" evidence="1">
    <location>
        <begin position="439"/>
        <end position="450"/>
    </location>
</feature>
<feature type="region of interest" description="Disordered" evidence="1">
    <location>
        <begin position="1155"/>
        <end position="1197"/>
    </location>
</feature>
<feature type="compositionally biased region" description="Polar residues" evidence="1">
    <location>
        <begin position="1167"/>
        <end position="1181"/>
    </location>
</feature>
<dbReference type="CDD" id="cd01029">
    <property type="entry name" value="TOPRIM_primases"/>
    <property type="match status" value="1"/>
</dbReference>
<evidence type="ECO:0000313" key="3">
    <source>
        <dbReference type="EMBL" id="MFH5232989.1"/>
    </source>
</evidence>
<feature type="region of interest" description="Disordered" evidence="1">
    <location>
        <begin position="425"/>
        <end position="450"/>
    </location>
</feature>
<comment type="caution">
    <text evidence="3">The sequence shown here is derived from an EMBL/GenBank/DDBJ whole genome shotgun (WGS) entry which is preliminary data.</text>
</comment>
<sequence length="1811" mass="196425">MSSFDRVRDAVDPTGLKQRGTDRFMARCPIHADREASLSVQWRIGSGGSGMVLLHCHGCHGAPAEIADALGLSMSDLFDEPLPARAPLDRVGRSSAARVSGKRRPKGGRLPALLAAVDAAADDSAVHEWVQVRSYPYTEASGRLVQEVVREECTSCGSRHKTFKQAYFTATGARRKQKPAEFEPVLFRMPLLATAIAEQRSVWIMEGEKDAETAESLGLVATTNVGGALSFPESMAGLFDGADVAVVLDRDDAGWRRGTHLAHLLGSHGAHVRLLLPATLTPKSDFTDHVDGGLWDESAPWGGLITVDAREVLTHASAADVREKQRMVEQALEQTTLRNELLAGMDPESTAAAEERARVTRWAVEAERRFEPLGELVDRVRHNAAEAGTEWAGEAVDDATNLWRSAQVAARAAHEIAGMAIPPALQQSPVETEQEPPDAGEHAESCGAEEHPDWARADVLVRGGGETADLGVRGRNVIAPVYRHIDGNLVEIITTKDGDQKAKLVLGIDARIVEMEYLEVPDASLDVDEPVLMGREAMTGQVQANPPATEELTAVVIGYHHPDSGEFELRRIPAKEYRDCGWVDSLPGPPAYDSRPAGVAKLRDALKGAGGPFIRRVIRFRSTGWRRDEAGCWFFVHAGGAISAEGGRVAPVLLTGPLRMFDLPAPIANATRIREAFLGHSGAMLEQIPGRVSASLLGHVYRSALGPNPWLLALIGSPGSYKTSIASLVMHHWGEKWDRRRPATSMSGNGDTLNALRIKLNASKDALYWADDVAPTRDFGTAQKSLEEFARLVHNGEQRSRSTRDGLGVLDGTPPRASAMVTSEVMPRPGSGAQRMFVVPLQAAEIDLDVLRNFDDELSRHGRALLMASFLMWLCPKLDEVRAEAFAEGERYADDLRAGGESVRQADALGALWAGWYAMTRFLTEVGALSQDEADEVGDLVTVGLGDAAVAATDPDMPMRTGARVRELLAHALNSGLAYVDDVETGGMPEWPLASRLGWRRTVFGTDATGHPRYREETRGIRLGFVVATPRGDGEAELLMDSTALEQVLKAAGGSMTDAPQFDRGTAQRALYDEGILIAEERKGGTPRYTVQRQIRCEDRRQRMVALRLNQLLGGDGADPSTPGAGMLPLPTGDDDGAGAAVEQEQSLFDSWLSGVTRSPESAVPSEATSTSGEQSLTNSADEQELPMGRYDDAEGHSAEGQHLSIVQTCLLCGNDNAGWQFEGIPMHLPCWWSSTATSRAGAISHSTSSTAGEDVAGVEPDAEFDFLEPDSDAVDIDGDIAALADDVDTVTVPTQAVIAVPAAEMEPPTVKTAPTAPRKVPAGSAAKWEYSAAAAVLDVDGVWMPDGTRHELPEQFTHVGHVADLVPALNLGMWKNDRWTTPGQIWVTDAMAQHFGIDTGSLGKRNRNERLRELTAELPFVTDALADGWQLGGKPGDRLGTWTRAWRGESRGVWIALVPGMNADPGEMPILSDSPTPPTLARRLSLFASALGFPWMISPAATGVDLMIAARPKDWKREFSSSDPEFAKQFRVFEGDFDWSRKPTDAELSCRYLHAYDRGGSYAAGIAGLELPIGEPVHHPDGIAFDKKLPGYWLVEVGEPGDWRYPHPLNPMGHATSEAKWVTTPTLERAAALGHEPAILEAWVWPEHGRVLVPWYERIRDARTALDIDDVDAQLARSQNKVMYTHTIGMLNSHQFLAGQNGYSPERHFHIVAKSRANILYRIVQIGTDTGHWPVAVTKDTIIYASDNPDPHASWPGEQKQYGRGFGQYKWEGSALLADHVQHLTGLGYRGKDELTEGVLDEAVVVGGDQ</sequence>
<dbReference type="Gene3D" id="3.40.1360.10">
    <property type="match status" value="1"/>
</dbReference>
<dbReference type="EMBL" id="JBIMSN010000190">
    <property type="protein sequence ID" value="MFH5232989.1"/>
    <property type="molecule type" value="Genomic_DNA"/>
</dbReference>
<keyword evidence="5" id="KW-1185">Reference proteome</keyword>
<dbReference type="EMBL" id="JBIMSO010000127">
    <property type="protein sequence ID" value="MFH5211553.1"/>
    <property type="molecule type" value="Genomic_DNA"/>
</dbReference>
<evidence type="ECO:0000313" key="2">
    <source>
        <dbReference type="EMBL" id="MFH5211553.1"/>
    </source>
</evidence>
<protein>
    <submittedName>
        <fullName evidence="3">Telomere-binding protein</fullName>
    </submittedName>
</protein>
<dbReference type="RefSeq" id="WP_395118133.1">
    <property type="nucleotide sequence ID" value="NZ_JBIMSN010000190.1"/>
</dbReference>
<feature type="region of interest" description="Disordered" evidence="1">
    <location>
        <begin position="1113"/>
        <end position="1138"/>
    </location>
</feature>
<proteinExistence type="predicted"/>
<dbReference type="InterPro" id="IPR034154">
    <property type="entry name" value="TOPRIM_DnaG/twinkle"/>
</dbReference>
<evidence type="ECO:0000313" key="4">
    <source>
        <dbReference type="Proteomes" id="UP001609175"/>
    </source>
</evidence>
<dbReference type="Proteomes" id="UP001609175">
    <property type="component" value="Unassembled WGS sequence"/>
</dbReference>